<evidence type="ECO:0000313" key="2">
    <source>
        <dbReference type="EMBL" id="MFC3457276.1"/>
    </source>
</evidence>
<accession>A0ABV7PIA9</accession>
<evidence type="ECO:0000313" key="3">
    <source>
        <dbReference type="Proteomes" id="UP001595665"/>
    </source>
</evidence>
<comment type="caution">
    <text evidence="2">The sequence shown here is derived from an EMBL/GenBank/DDBJ whole genome shotgun (WGS) entry which is preliminary data.</text>
</comment>
<proteinExistence type="predicted"/>
<keyword evidence="1" id="KW-0812">Transmembrane</keyword>
<keyword evidence="1" id="KW-0472">Membrane</keyword>
<gene>
    <name evidence="2" type="ORF">ACFOPH_03285</name>
</gene>
<organism evidence="2 3">
    <name type="scientific">Massilia haematophila</name>
    <dbReference type="NCBI Taxonomy" id="457923"/>
    <lineage>
        <taxon>Bacteria</taxon>
        <taxon>Pseudomonadati</taxon>
        <taxon>Pseudomonadota</taxon>
        <taxon>Betaproteobacteria</taxon>
        <taxon>Burkholderiales</taxon>
        <taxon>Oxalobacteraceae</taxon>
        <taxon>Telluria group</taxon>
        <taxon>Massilia</taxon>
    </lineage>
</organism>
<dbReference type="RefSeq" id="WP_379733509.1">
    <property type="nucleotide sequence ID" value="NZ_JBHRVV010000001.1"/>
</dbReference>
<protein>
    <submittedName>
        <fullName evidence="2">Uncharacterized protein</fullName>
    </submittedName>
</protein>
<keyword evidence="3" id="KW-1185">Reference proteome</keyword>
<sequence length="206" mass="22522">MSRHAAGDHGPGSHDGAIRADLSLIGQKHLETAIVISTLALLVAAASFAVALLNYLRDRSKLQASSTIMWENQAGPSPTPAMFIRITNLGRRPVMILNLVKHAGKEKWWRTLQTPQLDGELTQERLQELQSKLLAHRVVVKLAEGQTLELVFRPTDEDCAEFIFTHGAEALQAEELYVEDVSGKTYAVAGSQKGLATLLRAWGSMG</sequence>
<feature type="transmembrane region" description="Helical" evidence="1">
    <location>
        <begin position="33"/>
        <end position="56"/>
    </location>
</feature>
<dbReference type="EMBL" id="JBHRVV010000001">
    <property type="protein sequence ID" value="MFC3457276.1"/>
    <property type="molecule type" value="Genomic_DNA"/>
</dbReference>
<evidence type="ECO:0000256" key="1">
    <source>
        <dbReference type="SAM" id="Phobius"/>
    </source>
</evidence>
<name>A0ABV7PIA9_9BURK</name>
<keyword evidence="1" id="KW-1133">Transmembrane helix</keyword>
<reference evidence="3" key="1">
    <citation type="journal article" date="2019" name="Int. J. Syst. Evol. Microbiol.">
        <title>The Global Catalogue of Microorganisms (GCM) 10K type strain sequencing project: providing services to taxonomists for standard genome sequencing and annotation.</title>
        <authorList>
            <consortium name="The Broad Institute Genomics Platform"/>
            <consortium name="The Broad Institute Genome Sequencing Center for Infectious Disease"/>
            <person name="Wu L."/>
            <person name="Ma J."/>
        </authorList>
    </citation>
    <scope>NUCLEOTIDE SEQUENCE [LARGE SCALE GENOMIC DNA]</scope>
    <source>
        <strain evidence="3">CCM 7480</strain>
    </source>
</reference>
<dbReference type="Proteomes" id="UP001595665">
    <property type="component" value="Unassembled WGS sequence"/>
</dbReference>